<feature type="signal peptide" evidence="9">
    <location>
        <begin position="1"/>
        <end position="22"/>
    </location>
</feature>
<dbReference type="InterPro" id="IPR002889">
    <property type="entry name" value="WSC_carb-bd"/>
</dbReference>
<accession>A0A7H9HT53</accession>
<dbReference type="PROSITE" id="PS51212">
    <property type="entry name" value="WSC"/>
    <property type="match status" value="1"/>
</dbReference>
<feature type="compositionally biased region" description="Polar residues" evidence="7">
    <location>
        <begin position="321"/>
        <end position="330"/>
    </location>
</feature>
<evidence type="ECO:0000313" key="12">
    <source>
        <dbReference type="Proteomes" id="UP000510647"/>
    </source>
</evidence>
<dbReference type="Proteomes" id="UP000510647">
    <property type="component" value="Chromosome 4"/>
</dbReference>
<dbReference type="PANTHER" id="PTHR24269:SF16">
    <property type="entry name" value="PROTEIN SLG1"/>
    <property type="match status" value="1"/>
</dbReference>
<reference evidence="11 12" key="1">
    <citation type="submission" date="2020-06" db="EMBL/GenBank/DDBJ databases">
        <title>The yeast mating-type switching endonuclease HO is a domesticated member of an unorthodox homing genetic element family.</title>
        <authorList>
            <person name="Coughlan A.Y."/>
            <person name="Lombardi L."/>
            <person name="Braun-Galleani S."/>
            <person name="Martos A.R."/>
            <person name="Galeote V."/>
            <person name="Bigey F."/>
            <person name="Dequin S."/>
            <person name="Byrne K.P."/>
            <person name="Wolfe K.H."/>
        </authorList>
    </citation>
    <scope>NUCLEOTIDE SEQUENCE [LARGE SCALE GENOMIC DNA]</scope>
    <source>
        <strain evidence="11 12">CBS2947</strain>
    </source>
</reference>
<dbReference type="Pfam" id="PF01822">
    <property type="entry name" value="WSC"/>
    <property type="match status" value="1"/>
</dbReference>
<name>A0A7H9HT53_9SACH</name>
<gene>
    <name evidence="11" type="ORF">HG537_0D04990</name>
</gene>
<proteinExistence type="predicted"/>
<dbReference type="AlphaFoldDB" id="A0A7H9HT53"/>
<keyword evidence="2 8" id="KW-0812">Transmembrane</keyword>
<dbReference type="OrthoDB" id="5985073at2759"/>
<evidence type="ECO:0000256" key="2">
    <source>
        <dbReference type="ARBA" id="ARBA00022692"/>
    </source>
</evidence>
<evidence type="ECO:0000256" key="8">
    <source>
        <dbReference type="SAM" id="Phobius"/>
    </source>
</evidence>
<sequence length="346" mass="36385">MVYIRSDSFLLAIWFLSRFTEGFQCFASLPSSFTFDDSYQYQASGYCNQQCAGKGYKYFALKNRSDCYCGNENPVNSESPSNGCDGPCLGYPSEMCGGTNAFSVYAIPANGGSAVEVSSSLSVSSASTTSSTSSTSSSSSTSTSTSTSTSSSSSSSSTPSTTTITPTSSSSPISHTTESVVYITNVQTDGGSTVYVTSTITTSKQGMPTASTETNQTDKNGSNKKKVNVGAIVGGVVGGVAGALLIAAAVLLILRHINKKREQERMEKEYQEAIKPVEYGDKSLHHGSSSTSLNNLPSSGSFEDTTRVMSHTNPFDDSRRISNGSILHGPNTANTKILTVVNPDED</sequence>
<feature type="domain" description="WSC" evidence="10">
    <location>
        <begin position="19"/>
        <end position="108"/>
    </location>
</feature>
<feature type="region of interest" description="Disordered" evidence="7">
    <location>
        <begin position="281"/>
        <end position="330"/>
    </location>
</feature>
<evidence type="ECO:0000256" key="3">
    <source>
        <dbReference type="ARBA" id="ARBA00022729"/>
    </source>
</evidence>
<evidence type="ECO:0000256" key="6">
    <source>
        <dbReference type="ARBA" id="ARBA00023180"/>
    </source>
</evidence>
<feature type="region of interest" description="Disordered" evidence="7">
    <location>
        <begin position="125"/>
        <end position="174"/>
    </location>
</feature>
<keyword evidence="6" id="KW-0325">Glycoprotein</keyword>
<dbReference type="SMART" id="SM00321">
    <property type="entry name" value="WSC"/>
    <property type="match status" value="1"/>
</dbReference>
<dbReference type="InterPro" id="IPR051836">
    <property type="entry name" value="Kremen_rcpt"/>
</dbReference>
<evidence type="ECO:0000259" key="10">
    <source>
        <dbReference type="PROSITE" id="PS51212"/>
    </source>
</evidence>
<feature type="transmembrane region" description="Helical" evidence="8">
    <location>
        <begin position="229"/>
        <end position="254"/>
    </location>
</feature>
<evidence type="ECO:0000256" key="1">
    <source>
        <dbReference type="ARBA" id="ARBA00004167"/>
    </source>
</evidence>
<evidence type="ECO:0000256" key="5">
    <source>
        <dbReference type="ARBA" id="ARBA00023136"/>
    </source>
</evidence>
<keyword evidence="3 9" id="KW-0732">Signal</keyword>
<protein>
    <recommendedName>
        <fullName evidence="10">WSC domain-containing protein</fullName>
    </recommendedName>
</protein>
<evidence type="ECO:0000313" key="11">
    <source>
        <dbReference type="EMBL" id="QLQ80499.1"/>
    </source>
</evidence>
<comment type="subcellular location">
    <subcellularLocation>
        <location evidence="1">Membrane</location>
        <topology evidence="1">Single-pass membrane protein</topology>
    </subcellularLocation>
</comment>
<evidence type="ECO:0000256" key="7">
    <source>
        <dbReference type="SAM" id="MobiDB-lite"/>
    </source>
</evidence>
<evidence type="ECO:0000256" key="4">
    <source>
        <dbReference type="ARBA" id="ARBA00022989"/>
    </source>
</evidence>
<feature type="chain" id="PRO_5029022316" description="WSC domain-containing protein" evidence="9">
    <location>
        <begin position="23"/>
        <end position="346"/>
    </location>
</feature>
<feature type="compositionally biased region" description="Low complexity" evidence="7">
    <location>
        <begin position="287"/>
        <end position="301"/>
    </location>
</feature>
<feature type="compositionally biased region" description="Polar residues" evidence="7">
    <location>
        <begin position="204"/>
        <end position="218"/>
    </location>
</feature>
<organism evidence="11 12">
    <name type="scientific">Torulaspora globosa</name>
    <dbReference type="NCBI Taxonomy" id="48254"/>
    <lineage>
        <taxon>Eukaryota</taxon>
        <taxon>Fungi</taxon>
        <taxon>Dikarya</taxon>
        <taxon>Ascomycota</taxon>
        <taxon>Saccharomycotina</taxon>
        <taxon>Saccharomycetes</taxon>
        <taxon>Saccharomycetales</taxon>
        <taxon>Saccharomycetaceae</taxon>
        <taxon>Torulaspora</taxon>
    </lineage>
</organism>
<keyword evidence="4 8" id="KW-1133">Transmembrane helix</keyword>
<dbReference type="GO" id="GO:0005886">
    <property type="term" value="C:plasma membrane"/>
    <property type="evidence" value="ECO:0007669"/>
    <property type="project" value="TreeGrafter"/>
</dbReference>
<feature type="region of interest" description="Disordered" evidence="7">
    <location>
        <begin position="203"/>
        <end position="223"/>
    </location>
</feature>
<keyword evidence="12" id="KW-1185">Reference proteome</keyword>
<keyword evidence="5 8" id="KW-0472">Membrane</keyword>
<dbReference type="PANTHER" id="PTHR24269">
    <property type="entry name" value="KREMEN PROTEIN"/>
    <property type="match status" value="1"/>
</dbReference>
<evidence type="ECO:0000256" key="9">
    <source>
        <dbReference type="SAM" id="SignalP"/>
    </source>
</evidence>
<dbReference type="EMBL" id="CP059270">
    <property type="protein sequence ID" value="QLQ80499.1"/>
    <property type="molecule type" value="Genomic_DNA"/>
</dbReference>